<dbReference type="GO" id="GO:0004342">
    <property type="term" value="F:glucosamine-6-phosphate deaminase activity"/>
    <property type="evidence" value="ECO:0007669"/>
    <property type="project" value="InterPro"/>
</dbReference>
<keyword evidence="2" id="KW-1133">Transmembrane helix</keyword>
<keyword evidence="1" id="KW-0119">Carbohydrate metabolism</keyword>
<organism evidence="4 5">
    <name type="scientific">Paenactinomyces guangxiensis</name>
    <dbReference type="NCBI Taxonomy" id="1490290"/>
    <lineage>
        <taxon>Bacteria</taxon>
        <taxon>Bacillati</taxon>
        <taxon>Bacillota</taxon>
        <taxon>Bacilli</taxon>
        <taxon>Bacillales</taxon>
        <taxon>Thermoactinomycetaceae</taxon>
        <taxon>Paenactinomyces</taxon>
    </lineage>
</organism>
<dbReference type="Proteomes" id="UP000535491">
    <property type="component" value="Unassembled WGS sequence"/>
</dbReference>
<dbReference type="GO" id="GO:0042802">
    <property type="term" value="F:identical protein binding"/>
    <property type="evidence" value="ECO:0007669"/>
    <property type="project" value="TreeGrafter"/>
</dbReference>
<keyword evidence="2" id="KW-0812">Transmembrane</keyword>
<evidence type="ECO:0000313" key="5">
    <source>
        <dbReference type="Proteomes" id="UP000535491"/>
    </source>
</evidence>
<evidence type="ECO:0000256" key="2">
    <source>
        <dbReference type="SAM" id="Phobius"/>
    </source>
</evidence>
<dbReference type="PANTHER" id="PTHR11280">
    <property type="entry name" value="GLUCOSAMINE-6-PHOSPHATE ISOMERASE"/>
    <property type="match status" value="1"/>
</dbReference>
<reference evidence="4 5" key="1">
    <citation type="submission" date="2020-07" db="EMBL/GenBank/DDBJ databases">
        <authorList>
            <person name="Feng H."/>
        </authorList>
    </citation>
    <scope>NUCLEOTIDE SEQUENCE [LARGE SCALE GENOMIC DNA]</scope>
    <source>
        <strain evidence="5">s-10</strain>
    </source>
</reference>
<dbReference type="GO" id="GO:0006043">
    <property type="term" value="P:glucosamine catabolic process"/>
    <property type="evidence" value="ECO:0007669"/>
    <property type="project" value="TreeGrafter"/>
</dbReference>
<feature type="transmembrane region" description="Helical" evidence="2">
    <location>
        <begin position="194"/>
        <end position="214"/>
    </location>
</feature>
<feature type="domain" description="Glucosamine/galactosamine-6-phosphate isomerase" evidence="3">
    <location>
        <begin position="23"/>
        <end position="152"/>
    </location>
</feature>
<dbReference type="Gene3D" id="3.40.50.1360">
    <property type="match status" value="1"/>
</dbReference>
<sequence length="261" mass="29487">MRQTVRPVQTKTFDRLQVQVYENRKQMGEAAGYGVAEKMKELLSHKKRIRMVFAAAPSQNEFLHTLTRAEGIDWSRVTAFHMDEYIGLPEDSPQTFGKFLRDRLFDLVQPGKVHLIDSNRSIEVECKRYGDLIKKEPIDIICLGIGENGHLAFNDPPVADFSDPKIMKPVKLDETCRQQQVNDGCFPNLKAVPAYALTLTIPVLMSATYLYCIVPGETKRNALQKALGGPITPECPASILRRHANCILYADQDSYRSVMSK</sequence>
<dbReference type="RefSeq" id="WP_181754516.1">
    <property type="nucleotide sequence ID" value="NZ_JACEIQ010000027.1"/>
</dbReference>
<gene>
    <name evidence="4" type="ORF">H1191_18480</name>
</gene>
<dbReference type="PANTHER" id="PTHR11280:SF6">
    <property type="entry name" value="GLUCOSAMINE-6-PHOSPHATE ISOMERASE NAGB"/>
    <property type="match status" value="1"/>
</dbReference>
<proteinExistence type="predicted"/>
<dbReference type="InterPro" id="IPR006148">
    <property type="entry name" value="Glc/Gal-6P_isomerase"/>
</dbReference>
<keyword evidence="2" id="KW-0472">Membrane</keyword>
<protein>
    <submittedName>
        <fullName evidence="4">Glucosamine-6-phosphate deaminase</fullName>
    </submittedName>
</protein>
<dbReference type="GO" id="GO:0005737">
    <property type="term" value="C:cytoplasm"/>
    <property type="evidence" value="ECO:0007669"/>
    <property type="project" value="TreeGrafter"/>
</dbReference>
<evidence type="ECO:0000259" key="3">
    <source>
        <dbReference type="Pfam" id="PF01182"/>
    </source>
</evidence>
<dbReference type="InterPro" id="IPR037171">
    <property type="entry name" value="NagB/RpiA_transferase-like"/>
</dbReference>
<comment type="caution">
    <text evidence="4">The sequence shown here is derived from an EMBL/GenBank/DDBJ whole genome shotgun (WGS) entry which is preliminary data.</text>
</comment>
<dbReference type="EMBL" id="JACEIQ010000027">
    <property type="protein sequence ID" value="MBA4496256.1"/>
    <property type="molecule type" value="Genomic_DNA"/>
</dbReference>
<keyword evidence="5" id="KW-1185">Reference proteome</keyword>
<dbReference type="InterPro" id="IPR004547">
    <property type="entry name" value="Glucosamine6P_isomerase"/>
</dbReference>
<evidence type="ECO:0000313" key="4">
    <source>
        <dbReference type="EMBL" id="MBA4496256.1"/>
    </source>
</evidence>
<dbReference type="GO" id="GO:0005975">
    <property type="term" value="P:carbohydrate metabolic process"/>
    <property type="evidence" value="ECO:0007669"/>
    <property type="project" value="InterPro"/>
</dbReference>
<dbReference type="SUPFAM" id="SSF100950">
    <property type="entry name" value="NagB/RpiA/CoA transferase-like"/>
    <property type="match status" value="1"/>
</dbReference>
<dbReference type="CDD" id="cd01399">
    <property type="entry name" value="GlcN6P_deaminase"/>
    <property type="match status" value="1"/>
</dbReference>
<dbReference type="GO" id="GO:0019262">
    <property type="term" value="P:N-acetylneuraminate catabolic process"/>
    <property type="evidence" value="ECO:0007669"/>
    <property type="project" value="TreeGrafter"/>
</dbReference>
<dbReference type="GO" id="GO:0006046">
    <property type="term" value="P:N-acetylglucosamine catabolic process"/>
    <property type="evidence" value="ECO:0007669"/>
    <property type="project" value="TreeGrafter"/>
</dbReference>
<evidence type="ECO:0000256" key="1">
    <source>
        <dbReference type="ARBA" id="ARBA00023277"/>
    </source>
</evidence>
<name>A0A7W1WUT8_9BACL</name>
<dbReference type="AlphaFoldDB" id="A0A7W1WUT8"/>
<dbReference type="Pfam" id="PF01182">
    <property type="entry name" value="Glucosamine_iso"/>
    <property type="match status" value="1"/>
</dbReference>
<accession>A0A7W1WUT8</accession>